<name>A0A815WHW3_ADIRI</name>
<evidence type="ECO:0000313" key="6">
    <source>
        <dbReference type="Proteomes" id="UP000663828"/>
    </source>
</evidence>
<keyword evidence="2" id="KW-0378">Hydrolase</keyword>
<sequence length="292" mass="30981">MVVLSIIPMFLPTKNINPTPKTTRTTSTTAIPTILSAPVVNCTYGGPSTCGCSPIQPTFLAAKVINGYTVTPNSWPWVVLVEITAFGYTEICGGFLITYKHVITAGHCVPADSVTEDMITVYAGIQKRSEKNSGQIRSVAVIKRQPQFNITVYTNDIAILVLNSTIAETSTVGLCCLPVDTSLPTLDQHVVIVGWGRTTVNGSQPDELQQAVVQVLPPISSCVVSSAVQFCAGYMTTDTCRGDSGGPVMISYNNSWTCAGSVSSSLGSYCNGLGTYTRIASQQSFIQSVISS</sequence>
<dbReference type="CDD" id="cd00190">
    <property type="entry name" value="Tryp_SPc"/>
    <property type="match status" value="1"/>
</dbReference>
<dbReference type="PROSITE" id="PS50240">
    <property type="entry name" value="TRYPSIN_DOM"/>
    <property type="match status" value="1"/>
</dbReference>
<gene>
    <name evidence="4" type="ORF">EDS130_LOCUS45402</name>
    <name evidence="5" type="ORF">XAT740_LOCUS56500</name>
</gene>
<dbReference type="PANTHER" id="PTHR24252">
    <property type="entry name" value="ACROSIN-RELATED"/>
    <property type="match status" value="1"/>
</dbReference>
<dbReference type="EMBL" id="CAJNOR010011107">
    <property type="protein sequence ID" value="CAF1659093.1"/>
    <property type="molecule type" value="Genomic_DNA"/>
</dbReference>
<organism evidence="4 7">
    <name type="scientific">Adineta ricciae</name>
    <name type="common">Rotifer</name>
    <dbReference type="NCBI Taxonomy" id="249248"/>
    <lineage>
        <taxon>Eukaryota</taxon>
        <taxon>Metazoa</taxon>
        <taxon>Spiralia</taxon>
        <taxon>Gnathifera</taxon>
        <taxon>Rotifera</taxon>
        <taxon>Eurotatoria</taxon>
        <taxon>Bdelloidea</taxon>
        <taxon>Adinetida</taxon>
        <taxon>Adinetidae</taxon>
        <taxon>Adineta</taxon>
    </lineage>
</organism>
<dbReference type="PROSITE" id="PS00135">
    <property type="entry name" value="TRYPSIN_SER"/>
    <property type="match status" value="1"/>
</dbReference>
<dbReference type="PRINTS" id="PR00722">
    <property type="entry name" value="CHYMOTRYPSIN"/>
</dbReference>
<dbReference type="InterPro" id="IPR001314">
    <property type="entry name" value="Peptidase_S1A"/>
</dbReference>
<keyword evidence="6" id="KW-1185">Reference proteome</keyword>
<feature type="domain" description="Peptidase S1" evidence="3">
    <location>
        <begin position="64"/>
        <end position="291"/>
    </location>
</feature>
<dbReference type="Pfam" id="PF00089">
    <property type="entry name" value="Trypsin"/>
    <property type="match status" value="1"/>
</dbReference>
<dbReference type="OrthoDB" id="6147874at2759"/>
<dbReference type="AlphaFoldDB" id="A0A815WHW3"/>
<dbReference type="InterPro" id="IPR043504">
    <property type="entry name" value="Peptidase_S1_PA_chymotrypsin"/>
</dbReference>
<keyword evidence="2" id="KW-0645">Protease</keyword>
<dbReference type="GO" id="GO:0004252">
    <property type="term" value="F:serine-type endopeptidase activity"/>
    <property type="evidence" value="ECO:0007669"/>
    <property type="project" value="InterPro"/>
</dbReference>
<dbReference type="FunFam" id="2.40.10.10:FF:000068">
    <property type="entry name" value="transmembrane protease serine 2"/>
    <property type="match status" value="1"/>
</dbReference>
<dbReference type="EMBL" id="CAJNOJ010001093">
    <property type="protein sequence ID" value="CAF1542168.1"/>
    <property type="molecule type" value="Genomic_DNA"/>
</dbReference>
<dbReference type="PROSITE" id="PS00134">
    <property type="entry name" value="TRYPSIN_HIS"/>
    <property type="match status" value="1"/>
</dbReference>
<evidence type="ECO:0000313" key="7">
    <source>
        <dbReference type="Proteomes" id="UP000663852"/>
    </source>
</evidence>
<evidence type="ECO:0000313" key="4">
    <source>
        <dbReference type="EMBL" id="CAF1542168.1"/>
    </source>
</evidence>
<keyword evidence="1" id="KW-1015">Disulfide bond</keyword>
<dbReference type="GO" id="GO:0006508">
    <property type="term" value="P:proteolysis"/>
    <property type="evidence" value="ECO:0007669"/>
    <property type="project" value="UniProtKB-KW"/>
</dbReference>
<evidence type="ECO:0000313" key="5">
    <source>
        <dbReference type="EMBL" id="CAF1659093.1"/>
    </source>
</evidence>
<comment type="caution">
    <text evidence="4">The sequence shown here is derived from an EMBL/GenBank/DDBJ whole genome shotgun (WGS) entry which is preliminary data.</text>
</comment>
<dbReference type="SMART" id="SM00020">
    <property type="entry name" value="Tryp_SPc"/>
    <property type="match status" value="1"/>
</dbReference>
<dbReference type="PANTHER" id="PTHR24252:SF11">
    <property type="entry name" value="ATRIAL NATRIURETIC PEPTIDE-CONVERTING ENZYME ISOFORM X1"/>
    <property type="match status" value="1"/>
</dbReference>
<dbReference type="Proteomes" id="UP000663828">
    <property type="component" value="Unassembled WGS sequence"/>
</dbReference>
<dbReference type="Gene3D" id="2.40.10.10">
    <property type="entry name" value="Trypsin-like serine proteases"/>
    <property type="match status" value="1"/>
</dbReference>
<dbReference type="InterPro" id="IPR009003">
    <property type="entry name" value="Peptidase_S1_PA"/>
</dbReference>
<proteinExistence type="predicted"/>
<reference evidence="4" key="1">
    <citation type="submission" date="2021-02" db="EMBL/GenBank/DDBJ databases">
        <authorList>
            <person name="Nowell W R."/>
        </authorList>
    </citation>
    <scope>NUCLEOTIDE SEQUENCE</scope>
</reference>
<evidence type="ECO:0000259" key="3">
    <source>
        <dbReference type="PROSITE" id="PS50240"/>
    </source>
</evidence>
<keyword evidence="2" id="KW-0720">Serine protease</keyword>
<accession>A0A815WHW3</accession>
<dbReference type="InterPro" id="IPR033116">
    <property type="entry name" value="TRYPSIN_SER"/>
</dbReference>
<evidence type="ECO:0000256" key="1">
    <source>
        <dbReference type="ARBA" id="ARBA00023157"/>
    </source>
</evidence>
<dbReference type="InterPro" id="IPR018114">
    <property type="entry name" value="TRYPSIN_HIS"/>
</dbReference>
<dbReference type="SUPFAM" id="SSF50494">
    <property type="entry name" value="Trypsin-like serine proteases"/>
    <property type="match status" value="1"/>
</dbReference>
<dbReference type="InterPro" id="IPR001254">
    <property type="entry name" value="Trypsin_dom"/>
</dbReference>
<protein>
    <recommendedName>
        <fullName evidence="3">Peptidase S1 domain-containing protein</fullName>
    </recommendedName>
</protein>
<dbReference type="Proteomes" id="UP000663852">
    <property type="component" value="Unassembled WGS sequence"/>
</dbReference>
<evidence type="ECO:0000256" key="2">
    <source>
        <dbReference type="RuleBase" id="RU363034"/>
    </source>
</evidence>